<keyword evidence="2" id="KW-1185">Reference proteome</keyword>
<comment type="caution">
    <text evidence="1">The sequence shown here is derived from an EMBL/GenBank/DDBJ whole genome shotgun (WGS) entry which is preliminary data.</text>
</comment>
<organism evidence="1 2">
    <name type="scientific">Frankliniella fusca</name>
    <dbReference type="NCBI Taxonomy" id="407009"/>
    <lineage>
        <taxon>Eukaryota</taxon>
        <taxon>Metazoa</taxon>
        <taxon>Ecdysozoa</taxon>
        <taxon>Arthropoda</taxon>
        <taxon>Hexapoda</taxon>
        <taxon>Insecta</taxon>
        <taxon>Pterygota</taxon>
        <taxon>Neoptera</taxon>
        <taxon>Paraneoptera</taxon>
        <taxon>Thysanoptera</taxon>
        <taxon>Terebrantia</taxon>
        <taxon>Thripoidea</taxon>
        <taxon>Thripidae</taxon>
        <taxon>Frankliniella</taxon>
    </lineage>
</organism>
<accession>A0AAE1GS14</accession>
<gene>
    <name evidence="1" type="ORF">KUF71_018814</name>
</gene>
<protein>
    <submittedName>
        <fullName evidence="1">BRD4-interacting chromatin-remodeling complex-associated protein</fullName>
    </submittedName>
</protein>
<proteinExistence type="predicted"/>
<evidence type="ECO:0000313" key="1">
    <source>
        <dbReference type="EMBL" id="KAK3908321.1"/>
    </source>
</evidence>
<reference evidence="1" key="1">
    <citation type="submission" date="2021-07" db="EMBL/GenBank/DDBJ databases">
        <authorList>
            <person name="Catto M.A."/>
            <person name="Jacobson A."/>
            <person name="Kennedy G."/>
            <person name="Labadie P."/>
            <person name="Hunt B.G."/>
            <person name="Srinivasan R."/>
        </authorList>
    </citation>
    <scope>NUCLEOTIDE SEQUENCE</scope>
    <source>
        <strain evidence="1">PL_HMW_Pooled</strain>
        <tissue evidence="1">Head</tissue>
    </source>
</reference>
<dbReference type="AlphaFoldDB" id="A0AAE1GS14"/>
<name>A0AAE1GS14_9NEOP</name>
<dbReference type="Proteomes" id="UP001219518">
    <property type="component" value="Unassembled WGS sequence"/>
</dbReference>
<sequence>MIVNPKEIPCIIYSTVGKYHALLLCIFHVLQFVWRWLLNSEHGVANTDKLLLYHMFKAVLDAETKEKCQENYEILKNHPVALNVSDWALSYRLEYLTRGHNTNNYCEATMRILKERILFRTKAFSLVQFHFLATYIDRNFNRRIAAVLNNRVKNHVKSRYHIKRKKKIGENIYPVSNSESRMTCTVNTEVDICTCPVGQTGVPCKDQYAVVLQFKLSSNQFLPFSDEKAKRILYQVISDSSVELPQEWFTNLRSGPVNPFTKPATPLPEDTLSTEWENAVIPNAAAAADEQAAEASSFLSDSIQSNDEDEKTERITSIISQIFKVLKKKTRYSSYGQKGLFLP</sequence>
<dbReference type="PANTHER" id="PTHR35385">
    <property type="entry name" value="PROTEIN B, PUTATIVE-RELATED-RELATED"/>
    <property type="match status" value="1"/>
</dbReference>
<dbReference type="EMBL" id="JAHWGI010000053">
    <property type="protein sequence ID" value="KAK3908321.1"/>
    <property type="molecule type" value="Genomic_DNA"/>
</dbReference>
<reference evidence="1" key="2">
    <citation type="journal article" date="2023" name="BMC Genomics">
        <title>Pest status, molecular evolution, and epigenetic factors derived from the genome assembly of Frankliniella fusca, a thysanopteran phytovirus vector.</title>
        <authorList>
            <person name="Catto M.A."/>
            <person name="Labadie P.E."/>
            <person name="Jacobson A.L."/>
            <person name="Kennedy G.G."/>
            <person name="Srinivasan R."/>
            <person name="Hunt B.G."/>
        </authorList>
    </citation>
    <scope>NUCLEOTIDE SEQUENCE</scope>
    <source>
        <strain evidence="1">PL_HMW_Pooled</strain>
    </source>
</reference>
<evidence type="ECO:0000313" key="2">
    <source>
        <dbReference type="Proteomes" id="UP001219518"/>
    </source>
</evidence>
<dbReference type="PANTHER" id="PTHR35385:SF2">
    <property type="entry name" value="PROTEIN B, PUTATIVE-RELATED"/>
    <property type="match status" value="1"/>
</dbReference>